<name>A0ABP7P236_9ACTN</name>
<proteinExistence type="predicted"/>
<keyword evidence="2" id="KW-1185">Reference proteome</keyword>
<organism evidence="1 2">
    <name type="scientific">Gordonia caeni</name>
    <dbReference type="NCBI Taxonomy" id="1007097"/>
    <lineage>
        <taxon>Bacteria</taxon>
        <taxon>Bacillati</taxon>
        <taxon>Actinomycetota</taxon>
        <taxon>Actinomycetes</taxon>
        <taxon>Mycobacteriales</taxon>
        <taxon>Gordoniaceae</taxon>
        <taxon>Gordonia</taxon>
    </lineage>
</organism>
<gene>
    <name evidence="1" type="ORF">GCM10022231_17350</name>
</gene>
<comment type="caution">
    <text evidence="1">The sequence shown here is derived from an EMBL/GenBank/DDBJ whole genome shotgun (WGS) entry which is preliminary data.</text>
</comment>
<sequence>MSHLPEAPASPPARPPEAVALFNTVLTSELLVNACWAKAQQGTTGLAWPAAYLILPLTLHPETRDSLPRDRRITLARWAVRNHDLLADMEYRVANMALPTKRAIRHGLRARRLGLDGTNLVALARPKSATSQWPTELSDSVKAARFCGQWFNAIETHMAFELLGIGG</sequence>
<dbReference type="EMBL" id="BAAAZW010000004">
    <property type="protein sequence ID" value="GAA3958359.1"/>
    <property type="molecule type" value="Genomic_DNA"/>
</dbReference>
<dbReference type="InterPro" id="IPR045390">
    <property type="entry name" value="ABC-3C_MC3"/>
</dbReference>
<dbReference type="Pfam" id="PF20131">
    <property type="entry name" value="MC3"/>
    <property type="match status" value="1"/>
</dbReference>
<protein>
    <submittedName>
        <fullName evidence="1">Uncharacterized protein</fullName>
    </submittedName>
</protein>
<dbReference type="Proteomes" id="UP001418444">
    <property type="component" value="Unassembled WGS sequence"/>
</dbReference>
<reference evidence="2" key="1">
    <citation type="journal article" date="2019" name="Int. J. Syst. Evol. Microbiol.">
        <title>The Global Catalogue of Microorganisms (GCM) 10K type strain sequencing project: providing services to taxonomists for standard genome sequencing and annotation.</title>
        <authorList>
            <consortium name="The Broad Institute Genomics Platform"/>
            <consortium name="The Broad Institute Genome Sequencing Center for Infectious Disease"/>
            <person name="Wu L."/>
            <person name="Ma J."/>
        </authorList>
    </citation>
    <scope>NUCLEOTIDE SEQUENCE [LARGE SCALE GENOMIC DNA]</scope>
    <source>
        <strain evidence="2">JCM 16923</strain>
    </source>
</reference>
<accession>A0ABP7P236</accession>
<evidence type="ECO:0000313" key="1">
    <source>
        <dbReference type="EMBL" id="GAA3958359.1"/>
    </source>
</evidence>
<evidence type="ECO:0000313" key="2">
    <source>
        <dbReference type="Proteomes" id="UP001418444"/>
    </source>
</evidence>